<dbReference type="EMBL" id="UZAF01017794">
    <property type="protein sequence ID" value="VDO45052.1"/>
    <property type="molecule type" value="Genomic_DNA"/>
</dbReference>
<dbReference type="AlphaFoldDB" id="A0A0N4WM22"/>
<name>A0A0N4WM22_HAEPC</name>
<gene>
    <name evidence="2" type="ORF">HPLM_LOCUS12220</name>
</gene>
<proteinExistence type="predicted"/>
<feature type="region of interest" description="Disordered" evidence="1">
    <location>
        <begin position="88"/>
        <end position="107"/>
    </location>
</feature>
<sequence>MADIFSSSSRRTVHVELLLEARIHNPLRNAIRRFGTVDADTNSAHIDLCVRLGRISSGMDPSFEFVATKDLATLLRPNLRTVAHSSMDAAYASSPRPGQDERCRAPLVEPSITVSKNTL</sequence>
<reference evidence="2 3" key="2">
    <citation type="submission" date="2018-11" db="EMBL/GenBank/DDBJ databases">
        <authorList>
            <consortium name="Pathogen Informatics"/>
        </authorList>
    </citation>
    <scope>NUCLEOTIDE SEQUENCE [LARGE SCALE GENOMIC DNA]</scope>
    <source>
        <strain evidence="2 3">MHpl1</strain>
    </source>
</reference>
<evidence type="ECO:0000313" key="3">
    <source>
        <dbReference type="Proteomes" id="UP000268014"/>
    </source>
</evidence>
<dbReference type="WBParaSite" id="HPLM_0001222801-mRNA-1">
    <property type="protein sequence ID" value="HPLM_0001222801-mRNA-1"/>
    <property type="gene ID" value="HPLM_0001222801"/>
</dbReference>
<organism evidence="4">
    <name type="scientific">Haemonchus placei</name>
    <name type="common">Barber's pole worm</name>
    <dbReference type="NCBI Taxonomy" id="6290"/>
    <lineage>
        <taxon>Eukaryota</taxon>
        <taxon>Metazoa</taxon>
        <taxon>Ecdysozoa</taxon>
        <taxon>Nematoda</taxon>
        <taxon>Chromadorea</taxon>
        <taxon>Rhabditida</taxon>
        <taxon>Rhabditina</taxon>
        <taxon>Rhabditomorpha</taxon>
        <taxon>Strongyloidea</taxon>
        <taxon>Trichostrongylidae</taxon>
        <taxon>Haemonchus</taxon>
    </lineage>
</organism>
<keyword evidence="3" id="KW-1185">Reference proteome</keyword>
<evidence type="ECO:0000256" key="1">
    <source>
        <dbReference type="SAM" id="MobiDB-lite"/>
    </source>
</evidence>
<accession>A0A0N4WM22</accession>
<reference evidence="4" key="1">
    <citation type="submission" date="2017-02" db="UniProtKB">
        <authorList>
            <consortium name="WormBaseParasite"/>
        </authorList>
    </citation>
    <scope>IDENTIFICATION</scope>
</reference>
<protein>
    <submittedName>
        <fullName evidence="2 4">Uncharacterized protein</fullName>
    </submittedName>
</protein>
<evidence type="ECO:0000313" key="4">
    <source>
        <dbReference type="WBParaSite" id="HPLM_0001222801-mRNA-1"/>
    </source>
</evidence>
<evidence type="ECO:0000313" key="2">
    <source>
        <dbReference type="EMBL" id="VDO45052.1"/>
    </source>
</evidence>
<dbReference type="Proteomes" id="UP000268014">
    <property type="component" value="Unassembled WGS sequence"/>
</dbReference>